<accession>A0AA47P778</accession>
<evidence type="ECO:0000256" key="3">
    <source>
        <dbReference type="ARBA" id="ARBA00007321"/>
    </source>
</evidence>
<protein>
    <recommendedName>
        <fullName evidence="4">Centromere protein O</fullName>
    </recommendedName>
</protein>
<dbReference type="GO" id="GO:0005634">
    <property type="term" value="C:nucleus"/>
    <property type="evidence" value="ECO:0007669"/>
    <property type="project" value="UniProtKB-SubCell"/>
</dbReference>
<dbReference type="PANTHER" id="PTHR14582">
    <property type="entry name" value="INNER KINETOCHORE SUBUNIT MAL2"/>
    <property type="match status" value="1"/>
</dbReference>
<evidence type="ECO:0000256" key="8">
    <source>
        <dbReference type="SAM" id="MobiDB-lite"/>
    </source>
</evidence>
<keyword evidence="6" id="KW-0539">Nucleus</keyword>
<evidence type="ECO:0000256" key="6">
    <source>
        <dbReference type="ARBA" id="ARBA00023242"/>
    </source>
</evidence>
<comment type="subcellular location">
    <subcellularLocation>
        <location evidence="2">Chromosome</location>
        <location evidence="2">Centromere</location>
    </subcellularLocation>
    <subcellularLocation>
        <location evidence="1">Nucleus</location>
    </subcellularLocation>
</comment>
<dbReference type="EMBL" id="JAOPHQ010000657">
    <property type="protein sequence ID" value="KAK0153666.1"/>
    <property type="molecule type" value="Genomic_DNA"/>
</dbReference>
<dbReference type="GO" id="GO:0031511">
    <property type="term" value="C:Mis6-Sim4 complex"/>
    <property type="evidence" value="ECO:0007669"/>
    <property type="project" value="TreeGrafter"/>
</dbReference>
<evidence type="ECO:0000256" key="1">
    <source>
        <dbReference type="ARBA" id="ARBA00004123"/>
    </source>
</evidence>
<dbReference type="InterPro" id="IPR018464">
    <property type="entry name" value="CENP-O"/>
</dbReference>
<keyword evidence="7" id="KW-0137">Centromere</keyword>
<reference evidence="9" key="1">
    <citation type="journal article" date="2023" name="Front. Mar. Sci.">
        <title>A new Merluccius polli reference genome to investigate the effects of global change in West African waters.</title>
        <authorList>
            <person name="Mateo J.L."/>
            <person name="Blanco-Fernandez C."/>
            <person name="Garcia-Vazquez E."/>
            <person name="Machado-Schiaffino G."/>
        </authorList>
    </citation>
    <scope>NUCLEOTIDE SEQUENCE</scope>
    <source>
        <strain evidence="9">C29</strain>
        <tissue evidence="9">Fin</tissue>
    </source>
</reference>
<evidence type="ECO:0000313" key="10">
    <source>
        <dbReference type="Proteomes" id="UP001174136"/>
    </source>
</evidence>
<organism evidence="9 10">
    <name type="scientific">Merluccius polli</name>
    <name type="common">Benguela hake</name>
    <name type="synonym">Merluccius cadenati</name>
    <dbReference type="NCBI Taxonomy" id="89951"/>
    <lineage>
        <taxon>Eukaryota</taxon>
        <taxon>Metazoa</taxon>
        <taxon>Chordata</taxon>
        <taxon>Craniata</taxon>
        <taxon>Vertebrata</taxon>
        <taxon>Euteleostomi</taxon>
        <taxon>Actinopterygii</taxon>
        <taxon>Neopterygii</taxon>
        <taxon>Teleostei</taxon>
        <taxon>Neoteleostei</taxon>
        <taxon>Acanthomorphata</taxon>
        <taxon>Zeiogadaria</taxon>
        <taxon>Gadariae</taxon>
        <taxon>Gadiformes</taxon>
        <taxon>Gadoidei</taxon>
        <taxon>Merlucciidae</taxon>
        <taxon>Merluccius</taxon>
    </lineage>
</organism>
<evidence type="ECO:0000256" key="2">
    <source>
        <dbReference type="ARBA" id="ARBA00004584"/>
    </source>
</evidence>
<evidence type="ECO:0000313" key="9">
    <source>
        <dbReference type="EMBL" id="KAK0153666.1"/>
    </source>
</evidence>
<dbReference type="AlphaFoldDB" id="A0AA47P778"/>
<evidence type="ECO:0000256" key="7">
    <source>
        <dbReference type="ARBA" id="ARBA00023328"/>
    </source>
</evidence>
<feature type="region of interest" description="Disordered" evidence="8">
    <location>
        <begin position="54"/>
        <end position="82"/>
    </location>
</feature>
<feature type="compositionally biased region" description="Basic and acidic residues" evidence="8">
    <location>
        <begin position="54"/>
        <end position="71"/>
    </location>
</feature>
<evidence type="ECO:0000256" key="4">
    <source>
        <dbReference type="ARBA" id="ARBA00016395"/>
    </source>
</evidence>
<comment type="caution">
    <text evidence="9">The sequence shown here is derived from an EMBL/GenBank/DDBJ whole genome shotgun (WGS) entry which is preliminary data.</text>
</comment>
<dbReference type="PANTHER" id="PTHR14582:SF1">
    <property type="entry name" value="CENTROMERE PROTEIN O"/>
    <property type="match status" value="1"/>
</dbReference>
<name>A0AA47P778_MERPO</name>
<gene>
    <name evidence="9" type="primary">cenpo</name>
    <name evidence="9" type="ORF">N1851_004547</name>
</gene>
<dbReference type="Proteomes" id="UP001174136">
    <property type="component" value="Unassembled WGS sequence"/>
</dbReference>
<keyword evidence="10" id="KW-1185">Reference proteome</keyword>
<keyword evidence="5" id="KW-0158">Chromosome</keyword>
<sequence>MLYVIFEGVLGHLSALETQARRRQEKPPQQSRLEELKAQVDSLVVQRDQLKAEMQAEEKLRDQDQSARDGGELGDGSDGSDGSVNSQLLRTCLHAHHLIGGYDVVKTRQGKGVCVSIATSYEGVYLERYTLEIDVAPKLRVARHDIPPFVALPRLVERGGPLQTQIRGFLGALSRHLDAYAGRKQQLKLVKEQHKSVEVMESNALCSILVLMLTVPHKNVAVLCKLDYSDHTRYTDLPETAQWKQNCSLLKETPLHKALAALIQTGDIK</sequence>
<proteinExistence type="inferred from homology"/>
<comment type="similarity">
    <text evidence="3">Belongs to the CENP-O/MCM21 family.</text>
</comment>
<evidence type="ECO:0000256" key="5">
    <source>
        <dbReference type="ARBA" id="ARBA00022454"/>
    </source>
</evidence>